<feature type="region of interest" description="Disordered" evidence="1">
    <location>
        <begin position="349"/>
        <end position="372"/>
    </location>
</feature>
<name>A0A6P8CEX2_PUNGR</name>
<proteinExistence type="predicted"/>
<dbReference type="AlphaFoldDB" id="A0A6P8CEX2"/>
<feature type="compositionally biased region" description="Low complexity" evidence="1">
    <location>
        <begin position="84"/>
        <end position="96"/>
    </location>
</feature>
<feature type="compositionally biased region" description="Basic and acidic residues" evidence="1">
    <location>
        <begin position="97"/>
        <end position="107"/>
    </location>
</feature>
<dbReference type="PANTHER" id="PTHR33416:SF18">
    <property type="entry name" value="NUCLEOPORIN-LIKE PROTEIN"/>
    <property type="match status" value="1"/>
</dbReference>
<dbReference type="Proteomes" id="UP000515151">
    <property type="component" value="Chromosome 2"/>
</dbReference>
<dbReference type="GO" id="GO:0005635">
    <property type="term" value="C:nuclear envelope"/>
    <property type="evidence" value="ECO:0007669"/>
    <property type="project" value="TreeGrafter"/>
</dbReference>
<evidence type="ECO:0000313" key="3">
    <source>
        <dbReference type="RefSeq" id="XP_031380989.1"/>
    </source>
</evidence>
<evidence type="ECO:0000256" key="1">
    <source>
        <dbReference type="SAM" id="MobiDB-lite"/>
    </source>
</evidence>
<organism evidence="2 3">
    <name type="scientific">Punica granatum</name>
    <name type="common">Pomegranate</name>
    <dbReference type="NCBI Taxonomy" id="22663"/>
    <lineage>
        <taxon>Eukaryota</taxon>
        <taxon>Viridiplantae</taxon>
        <taxon>Streptophyta</taxon>
        <taxon>Embryophyta</taxon>
        <taxon>Tracheophyta</taxon>
        <taxon>Spermatophyta</taxon>
        <taxon>Magnoliopsida</taxon>
        <taxon>eudicotyledons</taxon>
        <taxon>Gunneridae</taxon>
        <taxon>Pentapetalae</taxon>
        <taxon>rosids</taxon>
        <taxon>malvids</taxon>
        <taxon>Myrtales</taxon>
        <taxon>Lythraceae</taxon>
        <taxon>Punica</taxon>
    </lineage>
</organism>
<protein>
    <submittedName>
        <fullName evidence="3">Nuclear pore complex protein NUP1 isoform X1</fullName>
    </submittedName>
</protein>
<reference evidence="2" key="1">
    <citation type="journal article" date="2020" name="Plant Biotechnol. J.">
        <title>The pomegranate (Punica granatum L.) draft genome dissects genetic divergence between soft- and hard-seeded cultivars.</title>
        <authorList>
            <person name="Luo X."/>
            <person name="Li H."/>
            <person name="Wu Z."/>
            <person name="Yao W."/>
            <person name="Zhao P."/>
            <person name="Cao D."/>
            <person name="Yu H."/>
            <person name="Li K."/>
            <person name="Poudel K."/>
            <person name="Zhao D."/>
            <person name="Zhang F."/>
            <person name="Xia X."/>
            <person name="Chen L."/>
            <person name="Wang Q."/>
            <person name="Jing D."/>
            <person name="Cao S."/>
        </authorList>
    </citation>
    <scope>NUCLEOTIDE SEQUENCE [LARGE SCALE GENOMIC DNA]</scope>
    <source>
        <strain evidence="2">cv. Tunisia</strain>
    </source>
</reference>
<dbReference type="GO" id="GO:0071763">
    <property type="term" value="P:nuclear membrane organization"/>
    <property type="evidence" value="ECO:0007669"/>
    <property type="project" value="TreeGrafter"/>
</dbReference>
<sequence length="741" mass="79369">MDNGNGETAPPEQPESSRGAGGKIRKHPNGKPRTTPYARPPLNQSHQTPLAVRGGGGWLSKLVDPACRLIGAGATRLLPSLFSRSPTIKSPASSSSDEGHDELQGEAEHEDEDGIDKGNSDLALTKVTQSANAESVEDGPRSGGLLDAKGEGKNIALPNTGGLSEIEQLIKGKMFSRAVFSLNYSDEVDRLLEILHSKTVDRRTDEGRDKQPATDIRGKVQGHATAPEFASGLKGEKQEAWNRVSGEILTPLSKANVRNEIGASPVDIARAYMGNRMSEIGSSAVATATGDDRALVDLDGHSSKPFIALPSHNSSIRWPGATVPDRYMTPQTQRSRYGLHDFRRTPYSRTVHSMSKSKPIHIGDDGSNSLETESPLLKQSQTALNRQARSRSNIVDVGYGSVGPIRRPRHKLTLGTPQKFVNLPPLASPSQREDSNSPLDPLPAYRKKMVYVGGSSSSAKPQWADDRPQSLEIGVPTVPRHSSQMARKILEHLDRNFPTPKEKSAELKLANSWKKTIFSDAILVGDAAISHEKVEKWAGADAAHLHESRGTSFKLPPERSTIRIADAVGRKTSVFDANLRSSSPANGANAESANEVSELAAPTAIESQLRDAVKQPPLSAAKAGLPAISIENPVRAAFSSGSSSGFEFPVSASPAQFPEPPTPSLTLPPRLTNSHPLQKEEESIPSYTFGSSNRSSPALVFSFPSTSSSSVPVDAADLKFSFGSGERRMSFASIARDGVCC</sequence>
<feature type="region of interest" description="Disordered" evidence="1">
    <location>
        <begin position="420"/>
        <end position="442"/>
    </location>
</feature>
<feature type="region of interest" description="Disordered" evidence="1">
    <location>
        <begin position="649"/>
        <end position="689"/>
    </location>
</feature>
<gene>
    <name evidence="3" type="primary">LOC116195787</name>
</gene>
<feature type="region of interest" description="Disordered" evidence="1">
    <location>
        <begin position="1"/>
        <end position="58"/>
    </location>
</feature>
<reference evidence="3" key="2">
    <citation type="submission" date="2025-08" db="UniProtKB">
        <authorList>
            <consortium name="RefSeq"/>
        </authorList>
    </citation>
    <scope>IDENTIFICATION</scope>
    <source>
        <tissue evidence="3">Leaf</tissue>
    </source>
</reference>
<accession>A0A6P8CEX2</accession>
<keyword evidence="2" id="KW-1185">Reference proteome</keyword>
<dbReference type="GeneID" id="116195787"/>
<dbReference type="PANTHER" id="PTHR33416">
    <property type="entry name" value="NUCLEAR PORE COMPLEX PROTEIN NUP1"/>
    <property type="match status" value="1"/>
</dbReference>
<dbReference type="OrthoDB" id="653151at2759"/>
<dbReference type="RefSeq" id="XP_031380989.1">
    <property type="nucleotide sequence ID" value="XM_031525129.1"/>
</dbReference>
<feature type="region of interest" description="Disordered" evidence="1">
    <location>
        <begin position="84"/>
        <end position="154"/>
    </location>
</feature>
<evidence type="ECO:0000313" key="2">
    <source>
        <dbReference type="Proteomes" id="UP000515151"/>
    </source>
</evidence>